<dbReference type="STRING" id="762051.LKI_09550"/>
<dbReference type="KEGG" id="lki:LKI_09550"/>
<accession>D5T4H8</accession>
<dbReference type="PATRIC" id="fig|762051.18.peg.1919"/>
<sequence length="137" mass="16547">MLTLHQARTIQFFMDNLEEYCEYNKISFPFEKLVFKYENELISADFIDSDFKIEEQTTINLRTTYLSKYSDETFSRDALLKLINNREALLELIYKIAEEFQELPETYWVYNICFMKSDISLKNYLFTPDDKFILVSF</sequence>
<dbReference type="RefSeq" id="WP_013104035.1">
    <property type="nucleotide sequence ID" value="NC_014136.1"/>
</dbReference>
<evidence type="ECO:0000313" key="1">
    <source>
        <dbReference type="EMBL" id="ADG41449.1"/>
    </source>
</evidence>
<protein>
    <submittedName>
        <fullName evidence="1">Uncharacterized protein</fullName>
    </submittedName>
</protein>
<name>D5T4H8_LEUKI</name>
<proteinExistence type="predicted"/>
<reference evidence="1 2" key="1">
    <citation type="journal article" date="2010" name="J. Bacteriol.">
        <title>Complete genome sequence analysis of Leuconostoc kimchii IMSNU 11154.</title>
        <authorList>
            <person name="Oh H.M."/>
            <person name="Cho Y.J."/>
            <person name="Kim B.K."/>
            <person name="Roe J.H."/>
            <person name="Kang S.O."/>
            <person name="Nahm B.H."/>
            <person name="Jeong G."/>
            <person name="Han H.U."/>
            <person name="Chun J."/>
        </authorList>
    </citation>
    <scope>NUCLEOTIDE SEQUENCE [LARGE SCALE GENOMIC DNA]</scope>
    <source>
        <strain evidence="2">IMSNU 11154 / KCTC 2386 / IH25</strain>
    </source>
</reference>
<organism evidence="1 2">
    <name type="scientific">Leuconostoc kimchii (strain IMSNU 11154 / KCTC 2386 / IH25)</name>
    <dbReference type="NCBI Taxonomy" id="762051"/>
    <lineage>
        <taxon>Bacteria</taxon>
        <taxon>Bacillati</taxon>
        <taxon>Bacillota</taxon>
        <taxon>Bacilli</taxon>
        <taxon>Lactobacillales</taxon>
        <taxon>Lactobacillaceae</taxon>
        <taxon>Leuconostoc</taxon>
    </lineage>
</organism>
<dbReference type="EMBL" id="CP001758">
    <property type="protein sequence ID" value="ADG41449.1"/>
    <property type="molecule type" value="Genomic_DNA"/>
</dbReference>
<dbReference type="HOGENOM" id="CLU_1862738_0_0_9"/>
<gene>
    <name evidence="1" type="ordered locus">LKI_09550</name>
</gene>
<dbReference type="Proteomes" id="UP000002362">
    <property type="component" value="Chromosome"/>
</dbReference>
<evidence type="ECO:0000313" key="2">
    <source>
        <dbReference type="Proteomes" id="UP000002362"/>
    </source>
</evidence>
<dbReference type="AlphaFoldDB" id="D5T4H8"/>